<comment type="similarity">
    <text evidence="2 7">Belongs to the zinc-containing alcohol dehydrogenase family.</text>
</comment>
<evidence type="ECO:0000256" key="6">
    <source>
        <dbReference type="ARBA" id="ARBA00023027"/>
    </source>
</evidence>
<keyword evidence="5" id="KW-0560">Oxidoreductase</keyword>
<evidence type="ECO:0000313" key="10">
    <source>
        <dbReference type="Proteomes" id="UP000240493"/>
    </source>
</evidence>
<evidence type="ECO:0000256" key="4">
    <source>
        <dbReference type="ARBA" id="ARBA00022833"/>
    </source>
</evidence>
<evidence type="ECO:0000259" key="8">
    <source>
        <dbReference type="SMART" id="SM00829"/>
    </source>
</evidence>
<protein>
    <recommendedName>
        <fullName evidence="8">Enoyl reductase (ER) domain-containing protein</fullName>
    </recommendedName>
</protein>
<dbReference type="SUPFAM" id="SSF50129">
    <property type="entry name" value="GroES-like"/>
    <property type="match status" value="1"/>
</dbReference>
<dbReference type="GO" id="GO:0004022">
    <property type="term" value="F:alcohol dehydrogenase (NAD+) activity"/>
    <property type="evidence" value="ECO:0007669"/>
    <property type="project" value="TreeGrafter"/>
</dbReference>
<keyword evidence="3 7" id="KW-0479">Metal-binding</keyword>
<dbReference type="PROSITE" id="PS00059">
    <property type="entry name" value="ADH_ZINC"/>
    <property type="match status" value="1"/>
</dbReference>
<feature type="domain" description="Enoyl reductase (ER)" evidence="8">
    <location>
        <begin position="17"/>
        <end position="355"/>
    </location>
</feature>
<dbReference type="SMART" id="SM00829">
    <property type="entry name" value="PKS_ER"/>
    <property type="match status" value="1"/>
</dbReference>
<dbReference type="OrthoDB" id="1879366at2759"/>
<comment type="cofactor">
    <cofactor evidence="1 7">
        <name>Zn(2+)</name>
        <dbReference type="ChEBI" id="CHEBI:29105"/>
    </cofactor>
</comment>
<dbReference type="CDD" id="cd08297">
    <property type="entry name" value="CAD3"/>
    <property type="match status" value="1"/>
</dbReference>
<name>A0A2T3Z1R4_TRIA4</name>
<dbReference type="GO" id="GO:0008270">
    <property type="term" value="F:zinc ion binding"/>
    <property type="evidence" value="ECO:0007669"/>
    <property type="project" value="InterPro"/>
</dbReference>
<keyword evidence="6" id="KW-0520">NAD</keyword>
<sequence length="361" mass="38237">MVAIPKTQTAATVPKLGGGVVFKHDYPVPQPGYNEVLAKILYSGVCQSDLHTQAGTALATDGSYFHNIKLPHVGGHEGIGRIVALGPGVTDDIKIGSYIGVPFIARVCHRCKFCLAGKEQYCAKQLNHLHHTDGSFQEYIVMSAGYLAVLPDDIDPVLMGPILCAGVTTYKAVRNANVKAGDSVVIVGAGGGLGHLAVQYALAQGAIVYGVDGGAEKGEFLKSYGIHGYIDFTTTPDVVEKVKELTNGGADAAIVVANNQKAYAQAAEMLTIGGTLNCVGLPPDKVYLQTTITSIALKALNITGNLVGSLKECLEAVEFVRRGVVKPKVVVRPFEDLPKIYEELLRGEVLGRIVLKIAKDE</sequence>
<dbReference type="Gene3D" id="3.90.180.10">
    <property type="entry name" value="Medium-chain alcohol dehydrogenases, catalytic domain"/>
    <property type="match status" value="1"/>
</dbReference>
<reference evidence="9 10" key="1">
    <citation type="submission" date="2016-07" db="EMBL/GenBank/DDBJ databases">
        <title>Multiple horizontal gene transfer events from other fungi enriched the ability of initially mycotrophic Trichoderma (Ascomycota) to feed on dead plant biomass.</title>
        <authorList>
            <consortium name="DOE Joint Genome Institute"/>
            <person name="Aerts A."/>
            <person name="Atanasova L."/>
            <person name="Chenthamara K."/>
            <person name="Zhang J."/>
            <person name="Grujic M."/>
            <person name="Henrissat B."/>
            <person name="Kuo A."/>
            <person name="Salamov A."/>
            <person name="Lipzen A."/>
            <person name="Labutti K."/>
            <person name="Barry K."/>
            <person name="Miao Y."/>
            <person name="Rahimi M.J."/>
            <person name="Shen Q."/>
            <person name="Grigoriev I.V."/>
            <person name="Kubicek C.P."/>
            <person name="Druzhinina I.S."/>
        </authorList>
    </citation>
    <scope>NUCLEOTIDE SEQUENCE [LARGE SCALE GENOMIC DNA]</scope>
    <source>
        <strain evidence="9 10">CBS 433.97</strain>
    </source>
</reference>
<dbReference type="InterPro" id="IPR020843">
    <property type="entry name" value="ER"/>
</dbReference>
<dbReference type="Pfam" id="PF08240">
    <property type="entry name" value="ADH_N"/>
    <property type="match status" value="1"/>
</dbReference>
<evidence type="ECO:0000256" key="7">
    <source>
        <dbReference type="RuleBase" id="RU361277"/>
    </source>
</evidence>
<dbReference type="InterPro" id="IPR036291">
    <property type="entry name" value="NAD(P)-bd_dom_sf"/>
</dbReference>
<evidence type="ECO:0000256" key="5">
    <source>
        <dbReference type="ARBA" id="ARBA00023002"/>
    </source>
</evidence>
<organism evidence="9 10">
    <name type="scientific">Trichoderma asperellum (strain ATCC 204424 / CBS 433.97 / NBRC 101777)</name>
    <dbReference type="NCBI Taxonomy" id="1042311"/>
    <lineage>
        <taxon>Eukaryota</taxon>
        <taxon>Fungi</taxon>
        <taxon>Dikarya</taxon>
        <taxon>Ascomycota</taxon>
        <taxon>Pezizomycotina</taxon>
        <taxon>Sordariomycetes</taxon>
        <taxon>Hypocreomycetidae</taxon>
        <taxon>Hypocreales</taxon>
        <taxon>Hypocreaceae</taxon>
        <taxon>Trichoderma</taxon>
    </lineage>
</organism>
<dbReference type="Gene3D" id="3.40.50.720">
    <property type="entry name" value="NAD(P)-binding Rossmann-like Domain"/>
    <property type="match status" value="1"/>
</dbReference>
<dbReference type="Proteomes" id="UP000240493">
    <property type="component" value="Unassembled WGS sequence"/>
</dbReference>
<dbReference type="InterPro" id="IPR013154">
    <property type="entry name" value="ADH-like_N"/>
</dbReference>
<dbReference type="InterPro" id="IPR013149">
    <property type="entry name" value="ADH-like_C"/>
</dbReference>
<evidence type="ECO:0000256" key="3">
    <source>
        <dbReference type="ARBA" id="ARBA00022723"/>
    </source>
</evidence>
<dbReference type="GO" id="GO:0005737">
    <property type="term" value="C:cytoplasm"/>
    <property type="evidence" value="ECO:0007669"/>
    <property type="project" value="TreeGrafter"/>
</dbReference>
<dbReference type="FunFam" id="3.40.50.720:FF:000039">
    <property type="entry name" value="Alcohol dehydrogenase AdhP"/>
    <property type="match status" value="1"/>
</dbReference>
<proteinExistence type="inferred from homology"/>
<dbReference type="PANTHER" id="PTHR42940">
    <property type="entry name" value="ALCOHOL DEHYDROGENASE 1-RELATED"/>
    <property type="match status" value="1"/>
</dbReference>
<dbReference type="Pfam" id="PF00107">
    <property type="entry name" value="ADH_zinc_N"/>
    <property type="match status" value="1"/>
</dbReference>
<dbReference type="InterPro" id="IPR002328">
    <property type="entry name" value="ADH_Zn_CS"/>
</dbReference>
<evidence type="ECO:0000313" key="9">
    <source>
        <dbReference type="EMBL" id="PTB38754.1"/>
    </source>
</evidence>
<dbReference type="AlphaFoldDB" id="A0A2T3Z1R4"/>
<evidence type="ECO:0000256" key="2">
    <source>
        <dbReference type="ARBA" id="ARBA00008072"/>
    </source>
</evidence>
<dbReference type="PANTHER" id="PTHR42940:SF6">
    <property type="entry name" value="DEHYDROGENASE, PUTATIVE (AFU_ORTHOLOGUE AFUA_2G04590)-RELATED"/>
    <property type="match status" value="1"/>
</dbReference>
<evidence type="ECO:0000256" key="1">
    <source>
        <dbReference type="ARBA" id="ARBA00001947"/>
    </source>
</evidence>
<gene>
    <name evidence="9" type="ORF">M441DRAFT_198040</name>
</gene>
<dbReference type="STRING" id="1042311.A0A2T3Z1R4"/>
<keyword evidence="10" id="KW-1185">Reference proteome</keyword>
<dbReference type="EMBL" id="KZ679265">
    <property type="protein sequence ID" value="PTB38754.1"/>
    <property type="molecule type" value="Genomic_DNA"/>
</dbReference>
<dbReference type="SUPFAM" id="SSF51735">
    <property type="entry name" value="NAD(P)-binding Rossmann-fold domains"/>
    <property type="match status" value="1"/>
</dbReference>
<accession>A0A2T3Z1R4</accession>
<dbReference type="InterPro" id="IPR011032">
    <property type="entry name" value="GroES-like_sf"/>
</dbReference>
<keyword evidence="4 7" id="KW-0862">Zinc</keyword>